<name>A0ABQ7BFA6_BRACR</name>
<evidence type="ECO:0000313" key="1">
    <source>
        <dbReference type="EMBL" id="KAF3530815.1"/>
    </source>
</evidence>
<gene>
    <name evidence="1" type="ORF">DY000_02039415</name>
</gene>
<sequence length="111" mass="12315">MVNSFILLSDLKVGCSNTADVRLLRFWENVKKGGECGHAPSCSYALSIVLVSVVDRPLADVRKFNDMIPKPDFKIMKRNSSELAKETAFALPALNYRFCDAPVAISFTDQT</sequence>
<comment type="caution">
    <text evidence="1">The sequence shown here is derived from an EMBL/GenBank/DDBJ whole genome shotgun (WGS) entry which is preliminary data.</text>
</comment>
<reference evidence="1 2" key="1">
    <citation type="journal article" date="2020" name="BMC Genomics">
        <title>Intraspecific diversification of the crop wild relative Brassica cretica Lam. using demographic model selection.</title>
        <authorList>
            <person name="Kioukis A."/>
            <person name="Michalopoulou V.A."/>
            <person name="Briers L."/>
            <person name="Pirintsos S."/>
            <person name="Studholme D.J."/>
            <person name="Pavlidis P."/>
            <person name="Sarris P.F."/>
        </authorList>
    </citation>
    <scope>NUCLEOTIDE SEQUENCE [LARGE SCALE GENOMIC DNA]</scope>
    <source>
        <strain evidence="2">cv. PFS-1207/04</strain>
    </source>
</reference>
<dbReference type="EMBL" id="QGKV02001507">
    <property type="protein sequence ID" value="KAF3530815.1"/>
    <property type="molecule type" value="Genomic_DNA"/>
</dbReference>
<protein>
    <submittedName>
        <fullName evidence="1">Uncharacterized protein</fullName>
    </submittedName>
</protein>
<evidence type="ECO:0000313" key="2">
    <source>
        <dbReference type="Proteomes" id="UP000266723"/>
    </source>
</evidence>
<organism evidence="1 2">
    <name type="scientific">Brassica cretica</name>
    <name type="common">Mustard</name>
    <dbReference type="NCBI Taxonomy" id="69181"/>
    <lineage>
        <taxon>Eukaryota</taxon>
        <taxon>Viridiplantae</taxon>
        <taxon>Streptophyta</taxon>
        <taxon>Embryophyta</taxon>
        <taxon>Tracheophyta</taxon>
        <taxon>Spermatophyta</taxon>
        <taxon>Magnoliopsida</taxon>
        <taxon>eudicotyledons</taxon>
        <taxon>Gunneridae</taxon>
        <taxon>Pentapetalae</taxon>
        <taxon>rosids</taxon>
        <taxon>malvids</taxon>
        <taxon>Brassicales</taxon>
        <taxon>Brassicaceae</taxon>
        <taxon>Brassiceae</taxon>
        <taxon>Brassica</taxon>
    </lineage>
</organism>
<keyword evidence="2" id="KW-1185">Reference proteome</keyword>
<accession>A0ABQ7BFA6</accession>
<proteinExistence type="predicted"/>
<dbReference type="Proteomes" id="UP000266723">
    <property type="component" value="Unassembled WGS sequence"/>
</dbReference>